<reference evidence="5" key="1">
    <citation type="submission" date="2020-01" db="EMBL/GenBank/DDBJ databases">
        <authorList>
            <consortium name="DOE Joint Genome Institute"/>
            <person name="Haridas S."/>
            <person name="Albert R."/>
            <person name="Binder M."/>
            <person name="Bloem J."/>
            <person name="Labutti K."/>
            <person name="Salamov A."/>
            <person name="Andreopoulos B."/>
            <person name="Baker S.E."/>
            <person name="Barry K."/>
            <person name="Bills G."/>
            <person name="Bluhm B.H."/>
            <person name="Cannon C."/>
            <person name="Castanera R."/>
            <person name="Culley D.E."/>
            <person name="Daum C."/>
            <person name="Ezra D."/>
            <person name="Gonzalez J.B."/>
            <person name="Henrissat B."/>
            <person name="Kuo A."/>
            <person name="Liang C."/>
            <person name="Lipzen A."/>
            <person name="Lutzoni F."/>
            <person name="Magnuson J."/>
            <person name="Mondo S."/>
            <person name="Nolan M."/>
            <person name="Ohm R."/>
            <person name="Pangilinan J."/>
            <person name="Park H.-J."/>
            <person name="Ramirez L."/>
            <person name="Alfaro M."/>
            <person name="Sun H."/>
            <person name="Tritt A."/>
            <person name="Yoshinaga Y."/>
            <person name="Zwiers L.-H."/>
            <person name="Turgeon B.G."/>
            <person name="Goodwin S.B."/>
            <person name="Spatafora J.W."/>
            <person name="Crous P.W."/>
            <person name="Grigoriev I.V."/>
        </authorList>
    </citation>
    <scope>NUCLEOTIDE SEQUENCE</scope>
    <source>
        <strain evidence="5">CBS 342.82</strain>
    </source>
</reference>
<dbReference type="GO" id="GO:0051666">
    <property type="term" value="P:actin cortical patch localization"/>
    <property type="evidence" value="ECO:0007669"/>
    <property type="project" value="TreeGrafter"/>
</dbReference>
<dbReference type="GO" id="GO:0043130">
    <property type="term" value="F:ubiquitin binding"/>
    <property type="evidence" value="ECO:0007669"/>
    <property type="project" value="InterPro"/>
</dbReference>
<name>A0A6J3M9Z5_9PEZI</name>
<dbReference type="GO" id="GO:0007034">
    <property type="term" value="P:vacuolar transport"/>
    <property type="evidence" value="ECO:0007669"/>
    <property type="project" value="UniProtKB-ARBA"/>
</dbReference>
<feature type="compositionally biased region" description="Pro residues" evidence="2">
    <location>
        <begin position="180"/>
        <end position="201"/>
    </location>
</feature>
<feature type="compositionally biased region" description="Pro residues" evidence="2">
    <location>
        <begin position="361"/>
        <end position="377"/>
    </location>
</feature>
<dbReference type="CDD" id="cd16980">
    <property type="entry name" value="VHS_Lsb5"/>
    <property type="match status" value="1"/>
</dbReference>
<evidence type="ECO:0000313" key="5">
    <source>
        <dbReference type="RefSeq" id="XP_033460668.1"/>
    </source>
</evidence>
<proteinExistence type="predicted"/>
<gene>
    <name evidence="5" type="ORF">K489DRAFT_379628</name>
</gene>
<dbReference type="PANTHER" id="PTHR47789">
    <property type="entry name" value="LAS SEVENTEEN-BINDING PROTEIN 5"/>
    <property type="match status" value="1"/>
</dbReference>
<dbReference type="RefSeq" id="XP_033460668.1">
    <property type="nucleotide sequence ID" value="XM_033604698.1"/>
</dbReference>
<dbReference type="OrthoDB" id="10068368at2759"/>
<dbReference type="AlphaFoldDB" id="A0A6J3M9Z5"/>
<dbReference type="InterPro" id="IPR002014">
    <property type="entry name" value="VHS_dom"/>
</dbReference>
<feature type="region of interest" description="Disordered" evidence="2">
    <location>
        <begin position="321"/>
        <end position="421"/>
    </location>
</feature>
<dbReference type="GO" id="GO:0030479">
    <property type="term" value="C:actin cortical patch"/>
    <property type="evidence" value="ECO:0007669"/>
    <property type="project" value="TreeGrafter"/>
</dbReference>
<protein>
    <recommendedName>
        <fullName evidence="3">VHS domain-containing protein</fullName>
    </recommendedName>
</protein>
<organism evidence="5">
    <name type="scientific">Dissoconium aciculare CBS 342.82</name>
    <dbReference type="NCBI Taxonomy" id="1314786"/>
    <lineage>
        <taxon>Eukaryota</taxon>
        <taxon>Fungi</taxon>
        <taxon>Dikarya</taxon>
        <taxon>Ascomycota</taxon>
        <taxon>Pezizomycotina</taxon>
        <taxon>Dothideomycetes</taxon>
        <taxon>Dothideomycetidae</taxon>
        <taxon>Mycosphaerellales</taxon>
        <taxon>Dissoconiaceae</taxon>
        <taxon>Dissoconium</taxon>
    </lineage>
</organism>
<dbReference type="InterPro" id="IPR008942">
    <property type="entry name" value="ENTH_VHS"/>
</dbReference>
<evidence type="ECO:0000259" key="3">
    <source>
        <dbReference type="PROSITE" id="PS50179"/>
    </source>
</evidence>
<dbReference type="Gene3D" id="1.20.58.160">
    <property type="match status" value="1"/>
</dbReference>
<dbReference type="PANTHER" id="PTHR47789:SF1">
    <property type="entry name" value="LAS SEVENTEEN-BINDING PROTEIN 5"/>
    <property type="match status" value="1"/>
</dbReference>
<reference evidence="5" key="2">
    <citation type="submission" date="2020-04" db="EMBL/GenBank/DDBJ databases">
        <authorList>
            <consortium name="NCBI Genome Project"/>
        </authorList>
    </citation>
    <scope>NUCLEOTIDE SEQUENCE</scope>
    <source>
        <strain evidence="5">CBS 342.82</strain>
    </source>
</reference>
<comment type="subunit">
    <text evidence="1">Component of the ESCRT-0 complex composed of HSE1 and VPS27.</text>
</comment>
<feature type="domain" description="VHS" evidence="3">
    <location>
        <begin position="19"/>
        <end position="140"/>
    </location>
</feature>
<dbReference type="InterPro" id="IPR038425">
    <property type="entry name" value="GAT_sf"/>
</dbReference>
<dbReference type="CDD" id="cd14232">
    <property type="entry name" value="GAT_LSB5"/>
    <property type="match status" value="1"/>
</dbReference>
<dbReference type="SMART" id="SM00288">
    <property type="entry name" value="VHS"/>
    <property type="match status" value="1"/>
</dbReference>
<evidence type="ECO:0000313" key="4">
    <source>
        <dbReference type="Proteomes" id="UP000504637"/>
    </source>
</evidence>
<dbReference type="PROSITE" id="PS50179">
    <property type="entry name" value="VHS"/>
    <property type="match status" value="1"/>
</dbReference>
<keyword evidence="4" id="KW-1185">Reference proteome</keyword>
<feature type="compositionally biased region" description="Acidic residues" evidence="2">
    <location>
        <begin position="385"/>
        <end position="399"/>
    </location>
</feature>
<sequence length="421" mass="46699">MFSGSKKPYTAVTVQVDQLTSEQYEEDDIGGIFNLVEVIRIQDSGPAEAARALRKKLKYGSPHRQIRALVILDGLIENGGTRFQRACSDEPLLERLRLMARDDGVDPQVRKKCKVLFVQWANAYKGKPGMERIANLYKEFPKTQRPDAARQKVLRDSEPLDPDAQPDASPFAESSSKPSPSKPKPAPPAPKPVTPASPPSRPVALTNTSSLTSKLFRDKKSGSSKTFNLSKEKDNMTTAIAQATIASTNLLNGLQLVNREQEKLSENAEVMRRFDACKNLRRKILYYIQHVESDQWIGSLVNANDELVKALTAFEIMDRSISDDSDSDWQDDGAPTSPRDAHTANINQGMAKLDVHEEAKPPPQPQRPVSIPMPPVPTFHKTPVEDDDDQDDAEDDDNPFGDSNAVPTPMGERSGMTWKEV</sequence>
<evidence type="ECO:0000256" key="1">
    <source>
        <dbReference type="ARBA" id="ARBA00011446"/>
    </source>
</evidence>
<dbReference type="InterPro" id="IPR045007">
    <property type="entry name" value="LSB5"/>
</dbReference>
<dbReference type="Proteomes" id="UP000504637">
    <property type="component" value="Unplaced"/>
</dbReference>
<dbReference type="Pfam" id="PF00790">
    <property type="entry name" value="VHS"/>
    <property type="match status" value="1"/>
</dbReference>
<dbReference type="GO" id="GO:0035091">
    <property type="term" value="F:phosphatidylinositol binding"/>
    <property type="evidence" value="ECO:0007669"/>
    <property type="project" value="InterPro"/>
</dbReference>
<dbReference type="SUPFAM" id="SSF89009">
    <property type="entry name" value="GAT-like domain"/>
    <property type="match status" value="1"/>
</dbReference>
<dbReference type="SUPFAM" id="SSF48464">
    <property type="entry name" value="ENTH/VHS domain"/>
    <property type="match status" value="1"/>
</dbReference>
<dbReference type="Gene3D" id="1.25.40.90">
    <property type="match status" value="1"/>
</dbReference>
<feature type="region of interest" description="Disordered" evidence="2">
    <location>
        <begin position="156"/>
        <end position="230"/>
    </location>
</feature>
<dbReference type="GO" id="GO:0006897">
    <property type="term" value="P:endocytosis"/>
    <property type="evidence" value="ECO:0007669"/>
    <property type="project" value="InterPro"/>
</dbReference>
<evidence type="ECO:0000256" key="2">
    <source>
        <dbReference type="SAM" id="MobiDB-lite"/>
    </source>
</evidence>
<dbReference type="GeneID" id="54362498"/>
<feature type="compositionally biased region" description="Low complexity" evidence="2">
    <location>
        <begin position="168"/>
        <end position="179"/>
    </location>
</feature>
<reference evidence="5" key="3">
    <citation type="submission" date="2025-08" db="UniProtKB">
        <authorList>
            <consortium name="RefSeq"/>
        </authorList>
    </citation>
    <scope>IDENTIFICATION</scope>
    <source>
        <strain evidence="5">CBS 342.82</strain>
    </source>
</reference>
<dbReference type="InterPro" id="IPR044103">
    <property type="entry name" value="GAT_LSB5"/>
</dbReference>
<accession>A0A6J3M9Z5</accession>
<dbReference type="GO" id="GO:0007015">
    <property type="term" value="P:actin filament organization"/>
    <property type="evidence" value="ECO:0007669"/>
    <property type="project" value="InterPro"/>
</dbReference>